<keyword evidence="3" id="KW-1278">Translocase</keyword>
<feature type="transmembrane region" description="Helical" evidence="4">
    <location>
        <begin position="1260"/>
        <end position="1280"/>
    </location>
</feature>
<feature type="transmembrane region" description="Helical" evidence="4">
    <location>
        <begin position="1221"/>
        <end position="1244"/>
    </location>
</feature>
<evidence type="ECO:0000313" key="6">
    <source>
        <dbReference type="Proteomes" id="UP000018468"/>
    </source>
</evidence>
<evidence type="ECO:0000256" key="2">
    <source>
        <dbReference type="ARBA" id="ARBA00022840"/>
    </source>
</evidence>
<organism evidence="5 6">
    <name type="scientific">Lepisosteus oculatus</name>
    <name type="common">Spotted gar</name>
    <dbReference type="NCBI Taxonomy" id="7918"/>
    <lineage>
        <taxon>Eukaryota</taxon>
        <taxon>Metazoa</taxon>
        <taxon>Chordata</taxon>
        <taxon>Craniata</taxon>
        <taxon>Vertebrata</taxon>
        <taxon>Euteleostomi</taxon>
        <taxon>Actinopterygii</taxon>
        <taxon>Neopterygii</taxon>
        <taxon>Holostei</taxon>
        <taxon>Semionotiformes</taxon>
        <taxon>Lepisosteidae</taxon>
        <taxon>Lepisosteus</taxon>
    </lineage>
</organism>
<keyword evidence="6" id="KW-1185">Reference proteome</keyword>
<dbReference type="SUPFAM" id="SSF81660">
    <property type="entry name" value="Metal cation-transporting ATPase, ATP-binding domain N"/>
    <property type="match status" value="1"/>
</dbReference>
<feature type="transmembrane region" description="Helical" evidence="4">
    <location>
        <begin position="91"/>
        <end position="112"/>
    </location>
</feature>
<dbReference type="GO" id="GO:0005789">
    <property type="term" value="C:endoplasmic reticulum membrane"/>
    <property type="evidence" value="ECO:0000318"/>
    <property type="project" value="GO_Central"/>
</dbReference>
<reference evidence="5" key="2">
    <citation type="submission" date="2025-08" db="UniProtKB">
        <authorList>
            <consortium name="Ensembl"/>
        </authorList>
    </citation>
    <scope>IDENTIFICATION</scope>
</reference>
<dbReference type="PANTHER" id="PTHR13219:SF6">
    <property type="entry name" value="TRANSMEMBRANE PROTEIN 94"/>
    <property type="match status" value="1"/>
</dbReference>
<dbReference type="Bgee" id="ENSLOCG00000005861">
    <property type="expression patterns" value="Expressed in mesonephros and 2 other cell types or tissues"/>
</dbReference>
<name>W5MFB7_LEPOC</name>
<evidence type="ECO:0008006" key="7">
    <source>
        <dbReference type="Google" id="ProtNLM"/>
    </source>
</evidence>
<accession>W5MFB7</accession>
<keyword evidence="4" id="KW-1133">Transmembrane helix</keyword>
<dbReference type="SUPFAM" id="SSF81665">
    <property type="entry name" value="Calcium ATPase, transmembrane domain M"/>
    <property type="match status" value="1"/>
</dbReference>
<evidence type="ECO:0000256" key="4">
    <source>
        <dbReference type="SAM" id="Phobius"/>
    </source>
</evidence>
<dbReference type="Gene3D" id="1.20.1110.10">
    <property type="entry name" value="Calcium-transporting ATPase, transmembrane domain"/>
    <property type="match status" value="1"/>
</dbReference>
<dbReference type="InterPro" id="IPR023298">
    <property type="entry name" value="ATPase_P-typ_TM_dom_sf"/>
</dbReference>
<keyword evidence="2" id="KW-0067">ATP-binding</keyword>
<dbReference type="GeneTree" id="ENSGT00390000016550"/>
<dbReference type="STRING" id="7918.ENSLOCP00000007076"/>
<dbReference type="InterPro" id="IPR039720">
    <property type="entry name" value="TMEM94"/>
</dbReference>
<dbReference type="GO" id="GO:0015444">
    <property type="term" value="F:P-type magnesium transporter activity"/>
    <property type="evidence" value="ECO:0000318"/>
    <property type="project" value="GO_Central"/>
</dbReference>
<keyword evidence="4" id="KW-0812">Transmembrane</keyword>
<keyword evidence="1" id="KW-0547">Nucleotide-binding</keyword>
<keyword evidence="4" id="KW-0472">Membrane</keyword>
<protein>
    <recommendedName>
        <fullName evidence="7">Cation-transporting P-type ATPase C-terminal domain-containing protein</fullName>
    </recommendedName>
</protein>
<reference evidence="5" key="3">
    <citation type="submission" date="2025-09" db="UniProtKB">
        <authorList>
            <consortium name="Ensembl"/>
        </authorList>
    </citation>
    <scope>IDENTIFICATION</scope>
</reference>
<evidence type="ECO:0000313" key="5">
    <source>
        <dbReference type="Ensembl" id="ENSLOCP00000007076.1"/>
    </source>
</evidence>
<dbReference type="eggNOG" id="KOG4383">
    <property type="taxonomic scope" value="Eukaryota"/>
</dbReference>
<reference evidence="6" key="1">
    <citation type="submission" date="2011-12" db="EMBL/GenBank/DDBJ databases">
        <title>The Draft Genome of Lepisosteus oculatus.</title>
        <authorList>
            <consortium name="The Broad Institute Genome Assembly &amp; Analysis Group"/>
            <consortium name="Computational R&amp;D Group"/>
            <consortium name="and Sequencing Platform"/>
            <person name="Di Palma F."/>
            <person name="Alfoldi J."/>
            <person name="Johnson J."/>
            <person name="Berlin A."/>
            <person name="Gnerre S."/>
            <person name="Jaffe D."/>
            <person name="MacCallum I."/>
            <person name="Young S."/>
            <person name="Walker B.J."/>
            <person name="Lander E.S."/>
            <person name="Lindblad-Toh K."/>
        </authorList>
    </citation>
    <scope>NUCLEOTIDE SEQUENCE [LARGE SCALE GENOMIC DNA]</scope>
</reference>
<proteinExistence type="predicted"/>
<dbReference type="Ensembl" id="ENSLOCT00000007084.1">
    <property type="protein sequence ID" value="ENSLOCP00000007076.1"/>
    <property type="gene ID" value="ENSLOCG00000005861.1"/>
</dbReference>
<dbReference type="OMA" id="HVHRSNP"/>
<dbReference type="GO" id="GO:0160176">
    <property type="term" value="P:magnesium ion transport from cytosol to endoplasmic reticulum"/>
    <property type="evidence" value="ECO:0000318"/>
    <property type="project" value="GO_Central"/>
</dbReference>
<dbReference type="EMBL" id="AHAT01013570">
    <property type="status" value="NOT_ANNOTATED_CDS"/>
    <property type="molecule type" value="Genomic_DNA"/>
</dbReference>
<dbReference type="InParanoid" id="W5MFB7"/>
<evidence type="ECO:0000256" key="1">
    <source>
        <dbReference type="ARBA" id="ARBA00022741"/>
    </source>
</evidence>
<sequence>IFVLQEHVPQHLGLTTTEALTVLHTQLSGALSDFRRKKRTETTWEALWKQSFLHHSMRWSSLHWPGALLTLLSALALLACHSTPTPPSHQVALLSGGALLLLLMVSLAALAWQQHLRTQEMPRRVQALLQTIHGCLLSRTQPDWTESYMTLFSLPSQAISLQWTYRDGHLVNLPVSLLVEGDIIALRPGAEAPTALRGIQEEEHVVLSRGDVFSHLSSPPSPLDSHKPRPHNLVHPQLFRVTKTPAVRILQQCLEMGPQRPVTVLDNERFTAQRLLETWVAPLVLVVSVIVNLTRYLLGAPGVGPWPVPVLQLPVNGVLPLLPLAFPLLWLQVSVYGEATVLNQLGSPPWDWKVAFSIRKLCLSHGALSALQDCWRRYVAVLCGSSPALCHTTSLLHSLGSVTVLCCVDKQGILSWPSPNPEKVLFFSRHPCTDGDSKRNARDPKYSPQPHKIRFLIAFLLTPHKRILCQKTFKYVRAWPKISPPSVPMSLCSLFSLQPLLSPGGSVLQVLSLSPDRQADMKVQFDDSRWQCHTPSLLPLGLGALLAFCDPCATATHWRLADHLTHAALLRSRPRCQPVCLPWGLCELARILGFRPSAQEPFQQQMSMAAYTLPNAPRVQDAYPWQPQILALRRLPFPQIISLAVHDGNTGCLQLFSYGSADAVLSACTEFWDGTDLCPLTDTDRKKALDFYQRSCMAGHCLALSFKPLLHPLDPEINGKCVELPHGSYACTTGLHTRTFAELRIPTDHTSWWRAREGVCESTPERDGPHLPLDQHIFLGLVSSQYQARPDMVRLITGLDSACIRFVYFSVEEEVRSKVFAEKMGLETGWNCHISLQSDRFPLDTESLRDTDSPVVEREEDMEEECLLDAEGRPAEKTTFSGLDSEGACLLEDLNRAKLPKGIENVRPHLEKIDNVPLLVPLFTDCTPQTMCEMVQVMQEYGEVVCCLGSSQNINNNAVFLQSDISIALEPLLPSCCWSDYDTSTPPTSRGPPASKSAPLSPAQLAGALCGLPCTIHLGSQDNTTIIRLIKQKARHTTSGIRKCFLFLLQCQLSLVLIQILACVFQLPPPLGTNDVLLLSCFYFPLLSVSLLGKPSDSSIMKVPTGKNLRFLPKKTQQFFVFYFLVKFGLTVCTYLACFGFTLHGFCLKINHEAADLCHPAALLMNSTDSSPDWFREHLDGLALAQKIIAFFILLNALCTSVSHVHRSNPLWRQSPLSNRCWCAALVAVPTLQVSIATGTHLLWRDPSAHLTFDLSDIPAATWLLGFLWLLPLMCINEGMKLHEIRMRVRYQRRQKLQFDTKLGMNSPF</sequence>
<dbReference type="Proteomes" id="UP000018468">
    <property type="component" value="Linkage group LG13"/>
</dbReference>
<dbReference type="InterPro" id="IPR023299">
    <property type="entry name" value="ATPase_P-typ_cyto_dom_N"/>
</dbReference>
<feature type="transmembrane region" description="Helical" evidence="4">
    <location>
        <begin position="1120"/>
        <end position="1143"/>
    </location>
</feature>
<dbReference type="EMBL" id="AHAT01013569">
    <property type="status" value="NOT_ANNOTATED_CDS"/>
    <property type="molecule type" value="Genomic_DNA"/>
</dbReference>
<feature type="transmembrane region" description="Helical" evidence="4">
    <location>
        <begin position="62"/>
        <end position="79"/>
    </location>
</feature>
<dbReference type="GO" id="GO:0005524">
    <property type="term" value="F:ATP binding"/>
    <property type="evidence" value="ECO:0007669"/>
    <property type="project" value="UniProtKB-KW"/>
</dbReference>
<dbReference type="HOGENOM" id="CLU_005325_0_0_1"/>
<evidence type="ECO:0000256" key="3">
    <source>
        <dbReference type="ARBA" id="ARBA00022967"/>
    </source>
</evidence>
<dbReference type="PANTHER" id="PTHR13219">
    <property type="entry name" value="TRANSMEMBRANE PROTEIN 94"/>
    <property type="match status" value="1"/>
</dbReference>